<name>A0A4R5KHH6_9BACL</name>
<dbReference type="InterPro" id="IPR036390">
    <property type="entry name" value="WH_DNA-bd_sf"/>
</dbReference>
<feature type="domain" description="Transcription regulator PadR N-terminal" evidence="1">
    <location>
        <begin position="8"/>
        <end position="76"/>
    </location>
</feature>
<dbReference type="InterPro" id="IPR036388">
    <property type="entry name" value="WH-like_DNA-bd_sf"/>
</dbReference>
<evidence type="ECO:0000313" key="3">
    <source>
        <dbReference type="EMBL" id="TDF93817.1"/>
    </source>
</evidence>
<dbReference type="Proteomes" id="UP000295636">
    <property type="component" value="Unassembled WGS sequence"/>
</dbReference>
<dbReference type="InterPro" id="IPR005149">
    <property type="entry name" value="Tscrpt_reg_PadR_N"/>
</dbReference>
<gene>
    <name evidence="3" type="ORF">E1757_25885</name>
</gene>
<feature type="domain" description="Transcription regulator PadR C-terminal" evidence="2">
    <location>
        <begin position="90"/>
        <end position="175"/>
    </location>
</feature>
<accession>A0A4R5KHH6</accession>
<dbReference type="Pfam" id="PF10400">
    <property type="entry name" value="Vir_act_alpha_C"/>
    <property type="match status" value="1"/>
</dbReference>
<dbReference type="PANTHER" id="PTHR43252:SF4">
    <property type="entry name" value="TRANSCRIPTIONAL REGULATORY PROTEIN"/>
    <property type="match status" value="1"/>
</dbReference>
<reference evidence="3 4" key="1">
    <citation type="submission" date="2019-03" db="EMBL/GenBank/DDBJ databases">
        <title>This is whole genome sequence of Paenibacillus sp MS74 strain.</title>
        <authorList>
            <person name="Trinh H.N."/>
        </authorList>
    </citation>
    <scope>NUCLEOTIDE SEQUENCE [LARGE SCALE GENOMIC DNA]</scope>
    <source>
        <strain evidence="3 4">MS74</strain>
    </source>
</reference>
<protein>
    <submittedName>
        <fullName evidence="3">PadR family transcriptional regulator</fullName>
    </submittedName>
</protein>
<dbReference type="Gene3D" id="6.10.140.190">
    <property type="match status" value="1"/>
</dbReference>
<dbReference type="RefSeq" id="WP_133233629.1">
    <property type="nucleotide sequence ID" value="NZ_SMRT01000015.1"/>
</dbReference>
<dbReference type="PANTHER" id="PTHR43252">
    <property type="entry name" value="TRANSCRIPTIONAL REGULATOR YQJI"/>
    <property type="match status" value="1"/>
</dbReference>
<comment type="caution">
    <text evidence="3">The sequence shown here is derived from an EMBL/GenBank/DDBJ whole genome shotgun (WGS) entry which is preliminary data.</text>
</comment>
<proteinExistence type="predicted"/>
<organism evidence="3 4">
    <name type="scientific">Paenibacillus piri</name>
    <dbReference type="NCBI Taxonomy" id="2547395"/>
    <lineage>
        <taxon>Bacteria</taxon>
        <taxon>Bacillati</taxon>
        <taxon>Bacillota</taxon>
        <taxon>Bacilli</taxon>
        <taxon>Bacillales</taxon>
        <taxon>Paenibacillaceae</taxon>
        <taxon>Paenibacillus</taxon>
    </lineage>
</organism>
<keyword evidence="4" id="KW-1185">Reference proteome</keyword>
<evidence type="ECO:0000259" key="1">
    <source>
        <dbReference type="Pfam" id="PF03551"/>
    </source>
</evidence>
<dbReference type="Gene3D" id="1.10.10.10">
    <property type="entry name" value="Winged helix-like DNA-binding domain superfamily/Winged helix DNA-binding domain"/>
    <property type="match status" value="1"/>
</dbReference>
<evidence type="ECO:0000259" key="2">
    <source>
        <dbReference type="Pfam" id="PF10400"/>
    </source>
</evidence>
<dbReference type="EMBL" id="SMRT01000015">
    <property type="protein sequence ID" value="TDF93817.1"/>
    <property type="molecule type" value="Genomic_DNA"/>
</dbReference>
<dbReference type="OrthoDB" id="9783723at2"/>
<sequence>MNTLSYGLLAMLTGSPRTGYELMQQIQPLWRAKHSQIYPLLAKLEKAGYVRFVTVEQKDKPDKKIYSITEQGLAKLCRWIPEKTDEPVKRDELLLKAYCVSLTDPHTARSLIQRRIELYAGRLGKYKQLLDDLKQEEAGEPGFGSPSFGNYILLQRAVSNAQAELDWCDWVTDLLIRQEGFTML</sequence>
<dbReference type="InterPro" id="IPR018309">
    <property type="entry name" value="Tscrpt_reg_PadR_C"/>
</dbReference>
<dbReference type="SUPFAM" id="SSF46785">
    <property type="entry name" value="Winged helix' DNA-binding domain"/>
    <property type="match status" value="1"/>
</dbReference>
<dbReference type="AlphaFoldDB" id="A0A4R5KHH6"/>
<evidence type="ECO:0000313" key="4">
    <source>
        <dbReference type="Proteomes" id="UP000295636"/>
    </source>
</evidence>
<dbReference type="Pfam" id="PF03551">
    <property type="entry name" value="PadR"/>
    <property type="match status" value="1"/>
</dbReference>